<evidence type="ECO:0000313" key="3">
    <source>
        <dbReference type="Proteomes" id="UP000217343"/>
    </source>
</evidence>
<dbReference type="Proteomes" id="UP000217343">
    <property type="component" value="Chromosome"/>
</dbReference>
<dbReference type="InterPro" id="IPR012433">
    <property type="entry name" value="Imm11"/>
</dbReference>
<dbReference type="EMBL" id="CP022203">
    <property type="protein sequence ID" value="ATB44485.1"/>
    <property type="molecule type" value="Genomic_DNA"/>
</dbReference>
<protein>
    <recommendedName>
        <fullName evidence="1">Immunity MXAN-0049 protein domain-containing protein</fullName>
    </recommendedName>
</protein>
<name>A0A250JKS8_9BACT</name>
<organism evidence="2 3">
    <name type="scientific">Corallococcus macrosporus DSM 14697</name>
    <dbReference type="NCBI Taxonomy" id="1189310"/>
    <lineage>
        <taxon>Bacteria</taxon>
        <taxon>Pseudomonadati</taxon>
        <taxon>Myxococcota</taxon>
        <taxon>Myxococcia</taxon>
        <taxon>Myxococcales</taxon>
        <taxon>Cystobacterineae</taxon>
        <taxon>Myxococcaceae</taxon>
        <taxon>Corallococcus</taxon>
    </lineage>
</organism>
<reference evidence="2 3" key="1">
    <citation type="submission" date="2017-06" db="EMBL/GenBank/DDBJ databases">
        <title>Sequencing and comparative analysis of myxobacterial genomes.</title>
        <authorList>
            <person name="Rupp O."/>
            <person name="Goesmann A."/>
            <person name="Sogaard-Andersen L."/>
        </authorList>
    </citation>
    <scope>NUCLEOTIDE SEQUENCE [LARGE SCALE GENOMIC DNA]</scope>
    <source>
        <strain evidence="2 3">DSM 14697</strain>
    </source>
</reference>
<evidence type="ECO:0000313" key="2">
    <source>
        <dbReference type="EMBL" id="ATB44485.1"/>
    </source>
</evidence>
<accession>A0A250JKS8</accession>
<dbReference type="Pfam" id="PF07791">
    <property type="entry name" value="Imm11"/>
    <property type="match status" value="1"/>
</dbReference>
<feature type="domain" description="Immunity MXAN-0049 protein" evidence="1">
    <location>
        <begin position="44"/>
        <end position="186"/>
    </location>
</feature>
<evidence type="ECO:0000259" key="1">
    <source>
        <dbReference type="Pfam" id="PF07791"/>
    </source>
</evidence>
<keyword evidence="3" id="KW-1185">Reference proteome</keyword>
<dbReference type="AlphaFoldDB" id="A0A250JKS8"/>
<gene>
    <name evidence="2" type="ORF">MYMAC_000056</name>
</gene>
<sequence>MKYFAFKVMAEEAGFIDAYPRGSPADWKFERGVSLAKEFPLGGEVSFSDNYPDDQNLYDFQPNLMSDLLVSGKARKVIESLGVSNAEWLPVTVRNHQGHVVGPDYAFLNLQGTEDAIDMGRSKYEINHIFKDQVGLIENLVLQPKSISPNAKFFRCSTYRRLILVRDDVLNAFEDAGLTGFRVYEAEGWNGLEL</sequence>
<dbReference type="KEGG" id="mmas:MYMAC_000056"/>
<dbReference type="RefSeq" id="WP_095956584.1">
    <property type="nucleotide sequence ID" value="NZ_CP022203.1"/>
</dbReference>
<dbReference type="OrthoDB" id="5505724at2"/>
<proteinExistence type="predicted"/>